<dbReference type="PROSITE" id="PS51257">
    <property type="entry name" value="PROKAR_LIPOPROTEIN"/>
    <property type="match status" value="1"/>
</dbReference>
<accession>A0A428KMM0</accession>
<sequence>MQRFSLRSSGVISRQILRFATLPLALGAVLTSCTPDQSEPTPNAGTLDVAQYLAVGDGYTAGISDGGLTATSQQYAYPTLIAQQLLRINPEGRFTQGLLPAGTGTGYLTLRGIDDRGLPQTSRVTRGRAVRGSFIANPAACGGADTTFLYAQAASSPLSQNLGVPGIGLTQIEVVGLGNTANQGRSGSFNPYFERLLPANDNRTYLQAVTDASASATFFTFFMGLGDALPYVLSGGECGTFPNATTLNTNAKKVLDRLTTNGRQGVIALLPTLQNLPVLRLGGKDGIRGTLTQGNSPDSIYVRSAPANVVRAIDAGDFILPAGLARLGAAEQVTLPNGTTVTARYGLSKRNPLVRRDVLDYFEFSRVNSPLIALNTELDRLAKTVYKLPTVNLDDELFTQINRRISVNGVEYSSEPVRGNFYSLDLYSLTPRGNALLANTFIKVINARYQANIPFVDPNTLPTTARPQ</sequence>
<proteinExistence type="predicted"/>
<evidence type="ECO:0000313" key="2">
    <source>
        <dbReference type="Proteomes" id="UP000273500"/>
    </source>
</evidence>
<dbReference type="AlphaFoldDB" id="A0A428KMM0"/>
<name>A0A428KMM0_9BACT</name>
<gene>
    <name evidence="1" type="ORF">EI291_13935</name>
</gene>
<evidence type="ECO:0000313" key="1">
    <source>
        <dbReference type="EMBL" id="RSK47699.1"/>
    </source>
</evidence>
<comment type="caution">
    <text evidence="1">The sequence shown here is derived from an EMBL/GenBank/DDBJ whole genome shotgun (WGS) entry which is preliminary data.</text>
</comment>
<reference evidence="1 2" key="1">
    <citation type="submission" date="2018-12" db="EMBL/GenBank/DDBJ databases">
        <authorList>
            <person name="Feng G."/>
            <person name="Zhu H."/>
        </authorList>
    </citation>
    <scope>NUCLEOTIDE SEQUENCE [LARGE SCALE GENOMIC DNA]</scope>
    <source>
        <strain evidence="1 2">KCTC 12533</strain>
    </source>
</reference>
<dbReference type="EMBL" id="RWIT01000007">
    <property type="protein sequence ID" value="RSK47699.1"/>
    <property type="molecule type" value="Genomic_DNA"/>
</dbReference>
<keyword evidence="2" id="KW-1185">Reference proteome</keyword>
<protein>
    <recommendedName>
        <fullName evidence="3">SGNH/GDSL hydrolase family protein</fullName>
    </recommendedName>
</protein>
<evidence type="ECO:0008006" key="3">
    <source>
        <dbReference type="Google" id="ProtNLM"/>
    </source>
</evidence>
<organism evidence="1 2">
    <name type="scientific">Hymenobacter rigui</name>
    <dbReference type="NCBI Taxonomy" id="334424"/>
    <lineage>
        <taxon>Bacteria</taxon>
        <taxon>Pseudomonadati</taxon>
        <taxon>Bacteroidota</taxon>
        <taxon>Cytophagia</taxon>
        <taxon>Cytophagales</taxon>
        <taxon>Hymenobacteraceae</taxon>
        <taxon>Hymenobacter</taxon>
    </lineage>
</organism>
<dbReference type="OrthoDB" id="9764164at2"/>
<dbReference type="Proteomes" id="UP000273500">
    <property type="component" value="Unassembled WGS sequence"/>
</dbReference>
<dbReference type="RefSeq" id="WP_125420952.1">
    <property type="nucleotide sequence ID" value="NZ_RWIT01000007.1"/>
</dbReference>